<evidence type="ECO:0000256" key="1">
    <source>
        <dbReference type="SAM" id="MobiDB-lite"/>
    </source>
</evidence>
<evidence type="ECO:0000313" key="5">
    <source>
        <dbReference type="Proteomes" id="UP000292307"/>
    </source>
</evidence>
<reference evidence="3" key="1">
    <citation type="journal article" date="2014" name="Int. J. Syst. Evol. Microbiol.">
        <title>Complete genome sequence of Corynebacterium casei LMG S-19264T (=DSM 44701T), isolated from a smear-ripened cheese.</title>
        <authorList>
            <consortium name="US DOE Joint Genome Institute (JGI-PGF)"/>
            <person name="Walter F."/>
            <person name="Albersmeier A."/>
            <person name="Kalinowski J."/>
            <person name="Ruckert C."/>
        </authorList>
    </citation>
    <scope>NUCLEOTIDE SEQUENCE</scope>
    <source>
        <strain evidence="3">KCTC 12343</strain>
    </source>
</reference>
<dbReference type="EMBL" id="CP036401">
    <property type="protein sequence ID" value="QBI00749.1"/>
    <property type="molecule type" value="Genomic_DNA"/>
</dbReference>
<dbReference type="EMBL" id="BMWV01000002">
    <property type="protein sequence ID" value="GGY30976.1"/>
    <property type="molecule type" value="Genomic_DNA"/>
</dbReference>
<dbReference type="InterPro" id="IPR005572">
    <property type="entry name" value="Anti-sigma_E_RseA_N"/>
</dbReference>
<dbReference type="RefSeq" id="WP_131144878.1">
    <property type="nucleotide sequence ID" value="NZ_BMWV01000002.1"/>
</dbReference>
<evidence type="ECO:0000313" key="3">
    <source>
        <dbReference type="EMBL" id="GGY30976.1"/>
    </source>
</evidence>
<dbReference type="CDD" id="cd16328">
    <property type="entry name" value="RseA_N"/>
    <property type="match status" value="1"/>
</dbReference>
<name>A0A411WVT5_9BURK</name>
<organism evidence="3 6">
    <name type="scientific">Pseudoduganella albidiflava</name>
    <dbReference type="NCBI Taxonomy" id="321983"/>
    <lineage>
        <taxon>Bacteria</taxon>
        <taxon>Pseudomonadati</taxon>
        <taxon>Pseudomonadota</taxon>
        <taxon>Betaproteobacteria</taxon>
        <taxon>Burkholderiales</taxon>
        <taxon>Oxalobacteraceae</taxon>
        <taxon>Telluria group</taxon>
        <taxon>Pseudoduganella</taxon>
    </lineage>
</organism>
<proteinExistence type="predicted"/>
<dbReference type="AlphaFoldDB" id="A0A411WVT5"/>
<keyword evidence="5" id="KW-1185">Reference proteome</keyword>
<feature type="domain" description="Anti sigma-E protein RseA N-terminal" evidence="2">
    <location>
        <begin position="8"/>
        <end position="83"/>
    </location>
</feature>
<protein>
    <submittedName>
        <fullName evidence="4">Transcriptional regulator</fullName>
    </submittedName>
</protein>
<dbReference type="Proteomes" id="UP000292307">
    <property type="component" value="Chromosome"/>
</dbReference>
<evidence type="ECO:0000313" key="6">
    <source>
        <dbReference type="Proteomes" id="UP000628442"/>
    </source>
</evidence>
<dbReference type="InterPro" id="IPR036147">
    <property type="entry name" value="Anti-sigma_E_RseA_N_sf"/>
</dbReference>
<feature type="region of interest" description="Disordered" evidence="1">
    <location>
        <begin position="74"/>
        <end position="114"/>
    </location>
</feature>
<accession>A0A411WVT5</accession>
<dbReference type="Gene3D" id="1.10.10.880">
    <property type="entry name" value="Anti sigma-E protein RseA, N-terminal domain"/>
    <property type="match status" value="1"/>
</dbReference>
<evidence type="ECO:0000259" key="2">
    <source>
        <dbReference type="Pfam" id="PF03872"/>
    </source>
</evidence>
<sequence>METPNRLQENISAMVDKELPACEVELTLAALSEPEGLAAWRLYHLAGDVLRAHQPEAGLSAGFAARLAERLATEEMPGRPADTAPREGSATATATTTTTTTTITATTIATATLP</sequence>
<dbReference type="GO" id="GO:0016989">
    <property type="term" value="F:sigma factor antagonist activity"/>
    <property type="evidence" value="ECO:0007669"/>
    <property type="project" value="InterPro"/>
</dbReference>
<dbReference type="OrthoDB" id="8561243at2"/>
<dbReference type="SUPFAM" id="SSF89069">
    <property type="entry name" value="N-terminal, cytoplasmic domain of anti-sigmaE factor RseA"/>
    <property type="match status" value="1"/>
</dbReference>
<dbReference type="Proteomes" id="UP000628442">
    <property type="component" value="Unassembled WGS sequence"/>
</dbReference>
<evidence type="ECO:0000313" key="4">
    <source>
        <dbReference type="EMBL" id="QBI00749.1"/>
    </source>
</evidence>
<gene>
    <name evidence="4" type="ORF">EYF70_07695</name>
    <name evidence="3" type="ORF">GCM10007387_11070</name>
</gene>
<dbReference type="Pfam" id="PF03872">
    <property type="entry name" value="RseA_N"/>
    <property type="match status" value="1"/>
</dbReference>
<reference evidence="4 5" key="2">
    <citation type="submission" date="2019-02" db="EMBL/GenBank/DDBJ databases">
        <title>Draft Genome Sequences of Six Type Strains of the Genus Massilia.</title>
        <authorList>
            <person name="Miess H."/>
            <person name="Frediansyhah A."/>
            <person name="Gross H."/>
        </authorList>
    </citation>
    <scope>NUCLEOTIDE SEQUENCE [LARGE SCALE GENOMIC DNA]</scope>
    <source>
        <strain evidence="4 5">DSM 17472</strain>
    </source>
</reference>
<reference evidence="3" key="3">
    <citation type="submission" date="2022-12" db="EMBL/GenBank/DDBJ databases">
        <authorList>
            <person name="Sun Q."/>
            <person name="Kim S."/>
        </authorList>
    </citation>
    <scope>NUCLEOTIDE SEQUENCE</scope>
    <source>
        <strain evidence="3">KCTC 12343</strain>
    </source>
</reference>
<feature type="compositionally biased region" description="Low complexity" evidence="1">
    <location>
        <begin position="90"/>
        <end position="114"/>
    </location>
</feature>